<protein>
    <submittedName>
        <fullName evidence="1">Uncharacterized protein</fullName>
    </submittedName>
</protein>
<keyword evidence="2" id="KW-1185">Reference proteome</keyword>
<proteinExistence type="predicted"/>
<dbReference type="Proteomes" id="UP000299102">
    <property type="component" value="Unassembled WGS sequence"/>
</dbReference>
<organism evidence="1 2">
    <name type="scientific">Eumeta variegata</name>
    <name type="common">Bagworm moth</name>
    <name type="synonym">Eumeta japonica</name>
    <dbReference type="NCBI Taxonomy" id="151549"/>
    <lineage>
        <taxon>Eukaryota</taxon>
        <taxon>Metazoa</taxon>
        <taxon>Ecdysozoa</taxon>
        <taxon>Arthropoda</taxon>
        <taxon>Hexapoda</taxon>
        <taxon>Insecta</taxon>
        <taxon>Pterygota</taxon>
        <taxon>Neoptera</taxon>
        <taxon>Endopterygota</taxon>
        <taxon>Lepidoptera</taxon>
        <taxon>Glossata</taxon>
        <taxon>Ditrysia</taxon>
        <taxon>Tineoidea</taxon>
        <taxon>Psychidae</taxon>
        <taxon>Oiketicinae</taxon>
        <taxon>Eumeta</taxon>
    </lineage>
</organism>
<evidence type="ECO:0000313" key="1">
    <source>
        <dbReference type="EMBL" id="GBP04399.1"/>
    </source>
</evidence>
<name>A0A4C1SQG6_EUMVA</name>
<reference evidence="1 2" key="1">
    <citation type="journal article" date="2019" name="Commun. Biol.">
        <title>The bagworm genome reveals a unique fibroin gene that provides high tensile strength.</title>
        <authorList>
            <person name="Kono N."/>
            <person name="Nakamura H."/>
            <person name="Ohtoshi R."/>
            <person name="Tomita M."/>
            <person name="Numata K."/>
            <person name="Arakawa K."/>
        </authorList>
    </citation>
    <scope>NUCLEOTIDE SEQUENCE [LARGE SCALE GENOMIC DNA]</scope>
</reference>
<comment type="caution">
    <text evidence="1">The sequence shown here is derived from an EMBL/GenBank/DDBJ whole genome shotgun (WGS) entry which is preliminary data.</text>
</comment>
<gene>
    <name evidence="1" type="ORF">EVAR_6581_1</name>
</gene>
<accession>A0A4C1SQG6</accession>
<dbReference type="EMBL" id="BGZK01000013">
    <property type="protein sequence ID" value="GBP04399.1"/>
    <property type="molecule type" value="Genomic_DNA"/>
</dbReference>
<dbReference type="AlphaFoldDB" id="A0A4C1SQG6"/>
<sequence>MPFPVHSFRSRLRLVDIEQFLHLTLRSALRSIRIAVLLAIPMPFHYIPDAFDTGARSPLDFDFGSAINSNSYPASNSDSGKMLVAYFIQG</sequence>
<evidence type="ECO:0000313" key="2">
    <source>
        <dbReference type="Proteomes" id="UP000299102"/>
    </source>
</evidence>